<dbReference type="OrthoDB" id="424969at2759"/>
<name>A0A9D4TIW8_CHLVU</name>
<protein>
    <recommendedName>
        <fullName evidence="2">Mitochondrial fission process protein 1</fullName>
    </recommendedName>
    <alternativeName>
        <fullName evidence="3">Mitochondrial 18 kDa protein</fullName>
    </alternativeName>
</protein>
<comment type="similarity">
    <text evidence="1">Belongs to the MTFP1 family.</text>
</comment>
<dbReference type="InterPro" id="IPR019560">
    <property type="entry name" value="Mitochondrial_18_kDa_protein"/>
</dbReference>
<organism evidence="4 5">
    <name type="scientific">Chlorella vulgaris</name>
    <name type="common">Green alga</name>
    <dbReference type="NCBI Taxonomy" id="3077"/>
    <lineage>
        <taxon>Eukaryota</taxon>
        <taxon>Viridiplantae</taxon>
        <taxon>Chlorophyta</taxon>
        <taxon>core chlorophytes</taxon>
        <taxon>Trebouxiophyceae</taxon>
        <taxon>Chlorellales</taxon>
        <taxon>Chlorellaceae</taxon>
        <taxon>Chlorella clade</taxon>
        <taxon>Chlorella</taxon>
    </lineage>
</organism>
<dbReference type="GO" id="GO:0005739">
    <property type="term" value="C:mitochondrion"/>
    <property type="evidence" value="ECO:0007669"/>
    <property type="project" value="TreeGrafter"/>
</dbReference>
<dbReference type="PANTHER" id="PTHR11001">
    <property type="entry name" value="MITOCHONDRIAL FISSION PROCESS PROTEIN 1"/>
    <property type="match status" value="1"/>
</dbReference>
<evidence type="ECO:0000313" key="4">
    <source>
        <dbReference type="EMBL" id="KAI3426880.1"/>
    </source>
</evidence>
<keyword evidence="5" id="KW-1185">Reference proteome</keyword>
<accession>A0A9D4TIW8</accession>
<evidence type="ECO:0000256" key="3">
    <source>
        <dbReference type="ARBA" id="ARBA00029631"/>
    </source>
</evidence>
<dbReference type="AlphaFoldDB" id="A0A9D4TIW8"/>
<evidence type="ECO:0000313" key="5">
    <source>
        <dbReference type="Proteomes" id="UP001055712"/>
    </source>
</evidence>
<sequence length="273" mass="28322">MQPVSKQQKDVFRDSLLRYVAFTSDVGEALKPFIARRLYLASYAVVALYGLADTADKGRRAYLQHQDAKPRVPQLASAPLANAAIAAAALAGPAAATAATSRVKGQPLASAFALPRSATSCAACALPTAFYLAPSSATEPRATAATASVASAVAETAVWHAAASLAIPAAMINRTVWATTQLLSKGAWAARLHPRVRQLAPSAAGLALIPLLVPHVDEAVTAWMEQHVHPVLAVKGPTGNGAASDAVHQPQACPVQYIEPTSVQQFLSGFCSA</sequence>
<dbReference type="Proteomes" id="UP001055712">
    <property type="component" value="Unassembled WGS sequence"/>
</dbReference>
<dbReference type="EMBL" id="SIDB01000010">
    <property type="protein sequence ID" value="KAI3426880.1"/>
    <property type="molecule type" value="Genomic_DNA"/>
</dbReference>
<reference evidence="4" key="2">
    <citation type="submission" date="2020-11" db="EMBL/GenBank/DDBJ databases">
        <authorList>
            <person name="Cecchin M."/>
            <person name="Marcolungo L."/>
            <person name="Rossato M."/>
            <person name="Girolomoni L."/>
            <person name="Cosentino E."/>
            <person name="Cuine S."/>
            <person name="Li-Beisson Y."/>
            <person name="Delledonne M."/>
            <person name="Ballottari M."/>
        </authorList>
    </citation>
    <scope>NUCLEOTIDE SEQUENCE</scope>
    <source>
        <strain evidence="4">211/11P</strain>
        <tissue evidence="4">Whole cell</tissue>
    </source>
</reference>
<reference evidence="4" key="1">
    <citation type="journal article" date="2019" name="Plant J.">
        <title>Chlorella vulgaris genome assembly and annotation reveals the molecular basis for metabolic acclimation to high light conditions.</title>
        <authorList>
            <person name="Cecchin M."/>
            <person name="Marcolungo L."/>
            <person name="Rossato M."/>
            <person name="Girolomoni L."/>
            <person name="Cosentino E."/>
            <person name="Cuine S."/>
            <person name="Li-Beisson Y."/>
            <person name="Delledonne M."/>
            <person name="Ballottari M."/>
        </authorList>
    </citation>
    <scope>NUCLEOTIDE SEQUENCE</scope>
    <source>
        <strain evidence="4">211/11P</strain>
    </source>
</reference>
<gene>
    <name evidence="4" type="ORF">D9Q98_006826</name>
</gene>
<evidence type="ECO:0000256" key="1">
    <source>
        <dbReference type="ARBA" id="ARBA00009224"/>
    </source>
</evidence>
<evidence type="ECO:0000256" key="2">
    <source>
        <dbReference type="ARBA" id="ARBA00017835"/>
    </source>
</evidence>
<dbReference type="GO" id="GO:0000266">
    <property type="term" value="P:mitochondrial fission"/>
    <property type="evidence" value="ECO:0007669"/>
    <property type="project" value="TreeGrafter"/>
</dbReference>
<proteinExistence type="inferred from homology"/>
<comment type="caution">
    <text evidence="4">The sequence shown here is derived from an EMBL/GenBank/DDBJ whole genome shotgun (WGS) entry which is preliminary data.</text>
</comment>
<dbReference type="Pfam" id="PF10558">
    <property type="entry name" value="MTP18"/>
    <property type="match status" value="1"/>
</dbReference>
<dbReference type="PANTHER" id="PTHR11001:SF2">
    <property type="entry name" value="MITOCHONDRIAL FISSION PROCESS PROTEIN 1"/>
    <property type="match status" value="1"/>
</dbReference>